<feature type="domain" description="DUF7377" evidence="2">
    <location>
        <begin position="248"/>
        <end position="284"/>
    </location>
</feature>
<evidence type="ECO:0000259" key="2">
    <source>
        <dbReference type="Pfam" id="PF24093"/>
    </source>
</evidence>
<name>A0AAP0EBG2_9MAGN</name>
<comment type="caution">
    <text evidence="3">The sequence shown here is derived from an EMBL/GenBank/DDBJ whole genome shotgun (WGS) entry which is preliminary data.</text>
</comment>
<feature type="compositionally biased region" description="Basic and acidic residues" evidence="1">
    <location>
        <begin position="76"/>
        <end position="90"/>
    </location>
</feature>
<dbReference type="InterPro" id="IPR055801">
    <property type="entry name" value="DUF7377"/>
</dbReference>
<evidence type="ECO:0000313" key="3">
    <source>
        <dbReference type="EMBL" id="KAK9088488.1"/>
    </source>
</evidence>
<dbReference type="Pfam" id="PF24093">
    <property type="entry name" value="DUF7377"/>
    <property type="match status" value="1"/>
</dbReference>
<dbReference type="EMBL" id="JBBNAG010000012">
    <property type="protein sequence ID" value="KAK9088488.1"/>
    <property type="molecule type" value="Genomic_DNA"/>
</dbReference>
<sequence>MGCAGCPPRNARTTCNPVDVDIGVSSAPMGCAGCPPRNARTTCNPVDVDIGVSVDAFMGCAGCPPRNARDAATAARTERRVQRSPAEERPRGRRRTMAAAMAVAERSASPFGEVAVTYACPPRNRHLTKWIPTDNAFSKGVIRCWRLPKLGRNVAEAIANIKSSLSLDSVRCDLPISSGRGAIDDLCLAQLYPGTHLPAKLASNIRKHFDSFPLREFELVCSVSALAGRPDLIELRRIAVGLLCFVYAQAEFDIKDVFLHIRLIEQAEIEDQPTILVQELLSDDSAPATP</sequence>
<feature type="region of interest" description="Disordered" evidence="1">
    <location>
        <begin position="71"/>
        <end position="95"/>
    </location>
</feature>
<organism evidence="3 4">
    <name type="scientific">Stephania cephalantha</name>
    <dbReference type="NCBI Taxonomy" id="152367"/>
    <lineage>
        <taxon>Eukaryota</taxon>
        <taxon>Viridiplantae</taxon>
        <taxon>Streptophyta</taxon>
        <taxon>Embryophyta</taxon>
        <taxon>Tracheophyta</taxon>
        <taxon>Spermatophyta</taxon>
        <taxon>Magnoliopsida</taxon>
        <taxon>Ranunculales</taxon>
        <taxon>Menispermaceae</taxon>
        <taxon>Menispermoideae</taxon>
        <taxon>Cissampelideae</taxon>
        <taxon>Stephania</taxon>
    </lineage>
</organism>
<gene>
    <name evidence="3" type="ORF">Scep_027570</name>
</gene>
<accession>A0AAP0EBG2</accession>
<dbReference type="Proteomes" id="UP001419268">
    <property type="component" value="Unassembled WGS sequence"/>
</dbReference>
<protein>
    <recommendedName>
        <fullName evidence="2">DUF7377 domain-containing protein</fullName>
    </recommendedName>
</protein>
<evidence type="ECO:0000313" key="4">
    <source>
        <dbReference type="Proteomes" id="UP001419268"/>
    </source>
</evidence>
<evidence type="ECO:0000256" key="1">
    <source>
        <dbReference type="SAM" id="MobiDB-lite"/>
    </source>
</evidence>
<keyword evidence="4" id="KW-1185">Reference proteome</keyword>
<dbReference type="AlphaFoldDB" id="A0AAP0EBG2"/>
<reference evidence="3 4" key="1">
    <citation type="submission" date="2024-01" db="EMBL/GenBank/DDBJ databases">
        <title>Genome assemblies of Stephania.</title>
        <authorList>
            <person name="Yang L."/>
        </authorList>
    </citation>
    <scope>NUCLEOTIDE SEQUENCE [LARGE SCALE GENOMIC DNA]</scope>
    <source>
        <strain evidence="3">JXDWG</strain>
        <tissue evidence="3">Leaf</tissue>
    </source>
</reference>
<proteinExistence type="predicted"/>